<dbReference type="InterPro" id="IPR013325">
    <property type="entry name" value="RNA_pol_sigma_r2"/>
</dbReference>
<evidence type="ECO:0000256" key="3">
    <source>
        <dbReference type="ARBA" id="ARBA00023082"/>
    </source>
</evidence>
<dbReference type="NCBIfam" id="TIGR02937">
    <property type="entry name" value="sigma70-ECF"/>
    <property type="match status" value="1"/>
</dbReference>
<dbReference type="EMBL" id="CAADID010000019">
    <property type="protein sequence ID" value="VFR69528.1"/>
    <property type="molecule type" value="Genomic_DNA"/>
</dbReference>
<dbReference type="PANTHER" id="PTHR43133:SF63">
    <property type="entry name" value="RNA POLYMERASE SIGMA FACTOR FECI-RELATED"/>
    <property type="match status" value="1"/>
</dbReference>
<dbReference type="InterPro" id="IPR036388">
    <property type="entry name" value="WH-like_DNA-bd_sf"/>
</dbReference>
<keyword evidence="4" id="KW-0804">Transcription</keyword>
<evidence type="ECO:0000256" key="4">
    <source>
        <dbReference type="ARBA" id="ARBA00023163"/>
    </source>
</evidence>
<feature type="domain" description="RNA polymerase sigma factor 70 region 4 type 2" evidence="6">
    <location>
        <begin position="111"/>
        <end position="163"/>
    </location>
</feature>
<dbReference type="Gene3D" id="1.10.10.10">
    <property type="entry name" value="Winged helix-like DNA-binding domain superfamily/Winged helix DNA-binding domain"/>
    <property type="match status" value="1"/>
</dbReference>
<dbReference type="Pfam" id="PF08281">
    <property type="entry name" value="Sigma70_r4_2"/>
    <property type="match status" value="1"/>
</dbReference>
<dbReference type="GO" id="GO:0003677">
    <property type="term" value="F:DNA binding"/>
    <property type="evidence" value="ECO:0007669"/>
    <property type="project" value="InterPro"/>
</dbReference>
<dbReference type="AlphaFoldDB" id="A0A484PDZ0"/>
<name>A0A484PDZ0_9ZZZZ</name>
<evidence type="ECO:0000313" key="8">
    <source>
        <dbReference type="EMBL" id="VFR46152.1"/>
    </source>
</evidence>
<evidence type="ECO:0000259" key="6">
    <source>
        <dbReference type="Pfam" id="PF08281"/>
    </source>
</evidence>
<comment type="similarity">
    <text evidence="1">Belongs to the sigma-70 factor family. ECF subfamily.</text>
</comment>
<dbReference type="GO" id="GO:0006352">
    <property type="term" value="P:DNA-templated transcription initiation"/>
    <property type="evidence" value="ECO:0007669"/>
    <property type="project" value="InterPro"/>
</dbReference>
<keyword evidence="2" id="KW-0805">Transcription regulation</keyword>
<dbReference type="EMBL" id="CAADIG010000020">
    <property type="protein sequence ID" value="VFR46152.1"/>
    <property type="molecule type" value="Genomic_DNA"/>
</dbReference>
<evidence type="ECO:0000313" key="9">
    <source>
        <dbReference type="EMBL" id="VFR69528.1"/>
    </source>
</evidence>
<dbReference type="InterPro" id="IPR039425">
    <property type="entry name" value="RNA_pol_sigma-70-like"/>
</dbReference>
<keyword evidence="3" id="KW-0731">Sigma factor</keyword>
<dbReference type="InterPro" id="IPR013249">
    <property type="entry name" value="RNA_pol_sigma70_r4_t2"/>
</dbReference>
<evidence type="ECO:0000256" key="1">
    <source>
        <dbReference type="ARBA" id="ARBA00010641"/>
    </source>
</evidence>
<dbReference type="InterPro" id="IPR014284">
    <property type="entry name" value="RNA_pol_sigma-70_dom"/>
</dbReference>
<dbReference type="InterPro" id="IPR007627">
    <property type="entry name" value="RNA_pol_sigma70_r2"/>
</dbReference>
<evidence type="ECO:0000256" key="2">
    <source>
        <dbReference type="ARBA" id="ARBA00023015"/>
    </source>
</evidence>
<dbReference type="PANTHER" id="PTHR43133">
    <property type="entry name" value="RNA POLYMERASE ECF-TYPE SIGMA FACTO"/>
    <property type="match status" value="1"/>
</dbReference>
<organism evidence="7">
    <name type="scientific">plant metagenome</name>
    <dbReference type="NCBI Taxonomy" id="1297885"/>
    <lineage>
        <taxon>unclassified sequences</taxon>
        <taxon>metagenomes</taxon>
        <taxon>organismal metagenomes</taxon>
    </lineage>
</organism>
<evidence type="ECO:0000313" key="10">
    <source>
        <dbReference type="EMBL" id="VFR83676.1"/>
    </source>
</evidence>
<accession>A0A484PDZ0</accession>
<reference evidence="7" key="1">
    <citation type="submission" date="2019-03" db="EMBL/GenBank/DDBJ databases">
        <authorList>
            <person name="Danneels B."/>
        </authorList>
    </citation>
    <scope>NUCLEOTIDE SEQUENCE</scope>
</reference>
<dbReference type="GO" id="GO:0016987">
    <property type="term" value="F:sigma factor activity"/>
    <property type="evidence" value="ECO:0007669"/>
    <property type="project" value="UniProtKB-KW"/>
</dbReference>
<dbReference type="EMBL" id="CAADHY010000016">
    <property type="protein sequence ID" value="VFR23746.1"/>
    <property type="molecule type" value="Genomic_DNA"/>
</dbReference>
<evidence type="ECO:0000259" key="5">
    <source>
        <dbReference type="Pfam" id="PF04542"/>
    </source>
</evidence>
<proteinExistence type="inferred from homology"/>
<dbReference type="InterPro" id="IPR013324">
    <property type="entry name" value="RNA_pol_sigma_r3/r4-like"/>
</dbReference>
<evidence type="ECO:0000313" key="7">
    <source>
        <dbReference type="EMBL" id="VFR23746.1"/>
    </source>
</evidence>
<protein>
    <submittedName>
        <fullName evidence="7">FIG006045: Sigma factor, ECF subfamily</fullName>
    </submittedName>
</protein>
<feature type="domain" description="RNA polymerase sigma-70 region 2" evidence="5">
    <location>
        <begin position="15"/>
        <end position="80"/>
    </location>
</feature>
<dbReference type="EMBL" id="CAADIO010000008">
    <property type="protein sequence ID" value="VFR83676.1"/>
    <property type="molecule type" value="Genomic_DNA"/>
</dbReference>
<dbReference type="SUPFAM" id="SSF88659">
    <property type="entry name" value="Sigma3 and sigma4 domains of RNA polymerase sigma factors"/>
    <property type="match status" value="1"/>
</dbReference>
<dbReference type="SUPFAM" id="SSF88946">
    <property type="entry name" value="Sigma2 domain of RNA polymerase sigma factors"/>
    <property type="match status" value="1"/>
</dbReference>
<dbReference type="Gene3D" id="1.10.1740.10">
    <property type="match status" value="1"/>
</dbReference>
<dbReference type="Pfam" id="PF04542">
    <property type="entry name" value="Sigma70_r2"/>
    <property type="match status" value="1"/>
</dbReference>
<gene>
    <name evidence="7" type="ORF">AMP9_0100</name>
    <name evidence="8" type="ORF">ANT2_0099</name>
    <name evidence="9" type="ORF">ANT3_0099</name>
    <name evidence="10" type="ORF">RAN3_0098</name>
</gene>
<dbReference type="CDD" id="cd06171">
    <property type="entry name" value="Sigma70_r4"/>
    <property type="match status" value="1"/>
</dbReference>
<sequence>MSHPDLTLKQQIETLYVHHHGWLRAWLRKKLGNACDAADLAHDTYVRVMGTGTLPPVDESRPFLTHVAKGLVIDLYRRRRIEAAYLEAIAQLPALATPSEETRALAIEALVEIDTLLHQLPAKVRAALLMRRLDGMSYRDIGARLGVSVSSVEKYVAAGLLACCQAVHGDTR</sequence>